<keyword evidence="4 6" id="KW-0456">Lyase</keyword>
<comment type="pathway">
    <text evidence="1">Carbohydrate acid metabolism.</text>
</comment>
<evidence type="ECO:0000313" key="7">
    <source>
        <dbReference type="Proteomes" id="UP000244904"/>
    </source>
</evidence>
<dbReference type="InterPro" id="IPR013785">
    <property type="entry name" value="Aldolase_TIM"/>
</dbReference>
<evidence type="ECO:0000256" key="1">
    <source>
        <dbReference type="ARBA" id="ARBA00004761"/>
    </source>
</evidence>
<dbReference type="AlphaFoldDB" id="A0A2R8B0D5"/>
<evidence type="ECO:0000256" key="2">
    <source>
        <dbReference type="ARBA" id="ARBA00006906"/>
    </source>
</evidence>
<dbReference type="PANTHER" id="PTHR30246">
    <property type="entry name" value="2-KETO-3-DEOXY-6-PHOSPHOGLUCONATE ALDOLASE"/>
    <property type="match status" value="1"/>
</dbReference>
<dbReference type="Pfam" id="PF01081">
    <property type="entry name" value="Aldolase"/>
    <property type="match status" value="1"/>
</dbReference>
<evidence type="ECO:0000256" key="4">
    <source>
        <dbReference type="ARBA" id="ARBA00023239"/>
    </source>
</evidence>
<proteinExistence type="inferred from homology"/>
<dbReference type="CDD" id="cd00452">
    <property type="entry name" value="KDPG_aldolase"/>
    <property type="match status" value="1"/>
</dbReference>
<dbReference type="PANTHER" id="PTHR30246:SF1">
    <property type="entry name" value="2-DEHYDRO-3-DEOXY-6-PHOSPHOGALACTONATE ALDOLASE-RELATED"/>
    <property type="match status" value="1"/>
</dbReference>
<gene>
    <name evidence="6" type="primary">dgoA</name>
    <name evidence="6" type="ORF">PRI8871_03393</name>
</gene>
<protein>
    <submittedName>
        <fullName evidence="6">2-dehydro-3-deoxy-6-phosphogalactonate aldolase</fullName>
        <ecNumber evidence="6">4.1.2.21</ecNumber>
    </submittedName>
</protein>
<evidence type="ECO:0000256" key="3">
    <source>
        <dbReference type="ARBA" id="ARBA00011233"/>
    </source>
</evidence>
<dbReference type="EC" id="4.1.2.21" evidence="6"/>
<comment type="subunit">
    <text evidence="3">Homotrimer.</text>
</comment>
<organism evidence="6 7">
    <name type="scientific">Pseudoprimorskyibacter insulae</name>
    <dbReference type="NCBI Taxonomy" id="1695997"/>
    <lineage>
        <taxon>Bacteria</taxon>
        <taxon>Pseudomonadati</taxon>
        <taxon>Pseudomonadota</taxon>
        <taxon>Alphaproteobacteria</taxon>
        <taxon>Rhodobacterales</taxon>
        <taxon>Paracoccaceae</taxon>
        <taxon>Pseudoprimorskyibacter</taxon>
    </lineage>
</organism>
<evidence type="ECO:0000313" key="6">
    <source>
        <dbReference type="EMBL" id="SPF81569.1"/>
    </source>
</evidence>
<dbReference type="Gene3D" id="3.20.20.70">
    <property type="entry name" value="Aldolase class I"/>
    <property type="match status" value="1"/>
</dbReference>
<dbReference type="RefSeq" id="WP_108887356.1">
    <property type="nucleotide sequence ID" value="NZ_OMOJ01000011.1"/>
</dbReference>
<dbReference type="NCBIfam" id="NF006600">
    <property type="entry name" value="PRK09140.1"/>
    <property type="match status" value="1"/>
</dbReference>
<sequence>MTHRNVIAILRGITPDQAAEAAIALVEAGITIIEVPLNSPEPLNSIARMIEAVGDRALIGAGTVLTVEQVADLAAIGAALVVSPDCNPEVIAATKAAGMLSYPGVMTPTECFAALRAGADGLKFFPAFLTGTKGLAAIKAVLPPDTATYAVGGVGPAQFADWQAVGVTGFGMGSNLFKPGMATGDIAANAREVVAAYDAAFPA</sequence>
<dbReference type="OrthoDB" id="7204076at2"/>
<comment type="similarity">
    <text evidence="2">Belongs to the KHG/KDPG aldolase family.</text>
</comment>
<keyword evidence="5" id="KW-0119">Carbohydrate metabolism</keyword>
<dbReference type="PROSITE" id="PS00160">
    <property type="entry name" value="ALDOLASE_KDPG_KHG_2"/>
    <property type="match status" value="1"/>
</dbReference>
<dbReference type="SUPFAM" id="SSF51569">
    <property type="entry name" value="Aldolase"/>
    <property type="match status" value="1"/>
</dbReference>
<accession>A0A2R8B0D5</accession>
<dbReference type="GO" id="GO:0008674">
    <property type="term" value="F:2-dehydro-3-deoxy-6-phosphogalactonate aldolase activity"/>
    <property type="evidence" value="ECO:0007669"/>
    <property type="project" value="UniProtKB-EC"/>
</dbReference>
<evidence type="ECO:0000256" key="5">
    <source>
        <dbReference type="ARBA" id="ARBA00023277"/>
    </source>
</evidence>
<name>A0A2R8B0D5_9RHOB</name>
<dbReference type="EMBL" id="OMOJ01000011">
    <property type="protein sequence ID" value="SPF81569.1"/>
    <property type="molecule type" value="Genomic_DNA"/>
</dbReference>
<keyword evidence="7" id="KW-1185">Reference proteome</keyword>
<dbReference type="InterPro" id="IPR000887">
    <property type="entry name" value="Aldlse_KDPG_KHG"/>
</dbReference>
<reference evidence="7" key="1">
    <citation type="submission" date="2018-03" db="EMBL/GenBank/DDBJ databases">
        <authorList>
            <person name="Rodrigo-Torres L."/>
            <person name="Arahal R. D."/>
            <person name="Lucena T."/>
        </authorList>
    </citation>
    <scope>NUCLEOTIDE SEQUENCE [LARGE SCALE GENOMIC DNA]</scope>
    <source>
        <strain evidence="7">CECT 8871</strain>
    </source>
</reference>
<dbReference type="InterPro" id="IPR031338">
    <property type="entry name" value="KDPG/KHG_AS_2"/>
</dbReference>
<dbReference type="Proteomes" id="UP000244904">
    <property type="component" value="Unassembled WGS sequence"/>
</dbReference>